<dbReference type="InterPro" id="IPR036705">
    <property type="entry name" value="Ribosyl_crysJ1_sf"/>
</dbReference>
<comment type="caution">
    <text evidence="1">The sequence shown here is derived from an EMBL/GenBank/DDBJ whole genome shotgun (WGS) entry which is preliminary data.</text>
</comment>
<reference evidence="1 2" key="1">
    <citation type="submission" date="2021-03" db="EMBL/GenBank/DDBJ databases">
        <authorList>
            <person name="Gilmore M.S."/>
            <person name="Schwartzman J."/>
            <person name="Van Tyne D."/>
            <person name="Martin M."/>
            <person name="Earl A.M."/>
            <person name="Manson A.L."/>
            <person name="Straub T."/>
            <person name="Salamzade R."/>
            <person name="Saavedra J."/>
            <person name="Lebreton F."/>
            <person name="Prichula J."/>
            <person name="Schaufler K."/>
            <person name="Gaca A."/>
            <person name="Sgardioli B."/>
            <person name="Wagenaar J."/>
            <person name="Strong T."/>
        </authorList>
    </citation>
    <scope>NUCLEOTIDE SEQUENCE [LARGE SCALE GENOMIC DNA]</scope>
    <source>
        <strain evidence="1 2">665A</strain>
    </source>
</reference>
<dbReference type="InterPro" id="IPR005502">
    <property type="entry name" value="Ribosyl_crysJ1"/>
</dbReference>
<evidence type="ECO:0000313" key="1">
    <source>
        <dbReference type="EMBL" id="MEO1768911.1"/>
    </source>
</evidence>
<dbReference type="PANTHER" id="PTHR16222:SF12">
    <property type="entry name" value="ADP-RIBOSYLGLYCOHYDROLASE-RELATED"/>
    <property type="match status" value="1"/>
</dbReference>
<evidence type="ECO:0008006" key="3">
    <source>
        <dbReference type="Google" id="ProtNLM"/>
    </source>
</evidence>
<dbReference type="Gene3D" id="1.10.4080.10">
    <property type="entry name" value="ADP-ribosylation/Crystallin J1"/>
    <property type="match status" value="1"/>
</dbReference>
<protein>
    <recommendedName>
        <fullName evidence="3">ADP-ribosylglycohydrolase</fullName>
    </recommendedName>
</protein>
<dbReference type="EMBL" id="JAFREL020000001">
    <property type="protein sequence ID" value="MEO1768911.1"/>
    <property type="molecule type" value="Genomic_DNA"/>
</dbReference>
<sequence length="335" mass="36422">MTLMDTIANRIYGILAGGAFGDAFGMPTECWSREQIKEKFPDGIHSFLPSQNNELMTRELEPGTVTDDTMNTIMILRSIVKNSGSLSTEEYIKELSYWLENAEDAKAVSGPSTIRAIQLIQQGTPIEKSGILSTTNGAAMKITPIGIIADYKKMDDLIKQVYDVSLPTHSTNVALTGAAIIAACISYVVAGGREIEALWTISLETVDKCQNIGYDFPSPSLSYRISQAKTIVRESSPEIAFERIVNELGSGVQTIETIPAVLAIVELANGNPIKAAKLSAEIGFDTDTIGALSTSICGGMNNCFSEEDIRLIEECNNINFDLLVKEILPFCYLVK</sequence>
<proteinExistence type="predicted"/>
<dbReference type="Proteomes" id="UP000664357">
    <property type="component" value="Unassembled WGS sequence"/>
</dbReference>
<organism evidence="1 2">
    <name type="scientific">Candidatus Enterococcus ferrettii</name>
    <dbReference type="NCBI Taxonomy" id="2815324"/>
    <lineage>
        <taxon>Bacteria</taxon>
        <taxon>Bacillati</taxon>
        <taxon>Bacillota</taxon>
        <taxon>Bacilli</taxon>
        <taxon>Lactobacillales</taxon>
        <taxon>Enterococcaceae</taxon>
        <taxon>Enterococcus</taxon>
    </lineage>
</organism>
<dbReference type="InterPro" id="IPR050792">
    <property type="entry name" value="ADP-ribosylglycohydrolase"/>
</dbReference>
<reference evidence="1 2" key="2">
    <citation type="submission" date="2024-02" db="EMBL/GenBank/DDBJ databases">
        <title>The Genome Sequence of Enterococcus sp. DIV0159.</title>
        <authorList>
            <person name="Earl A."/>
            <person name="Manson A."/>
            <person name="Gilmore M."/>
            <person name="Sanders J."/>
            <person name="Shea T."/>
            <person name="Howe W."/>
            <person name="Livny J."/>
            <person name="Cuomo C."/>
            <person name="Neafsey D."/>
            <person name="Birren B."/>
        </authorList>
    </citation>
    <scope>NUCLEOTIDE SEQUENCE [LARGE SCALE GENOMIC DNA]</scope>
    <source>
        <strain evidence="1 2">665A</strain>
    </source>
</reference>
<evidence type="ECO:0000313" key="2">
    <source>
        <dbReference type="Proteomes" id="UP000664357"/>
    </source>
</evidence>
<name>A0ABV0EJZ3_9ENTE</name>
<accession>A0ABV0EJZ3</accession>
<dbReference type="SUPFAM" id="SSF101478">
    <property type="entry name" value="ADP-ribosylglycohydrolase"/>
    <property type="match status" value="1"/>
</dbReference>
<gene>
    <name evidence="1" type="ORF">JZO67_000850</name>
</gene>
<keyword evidence="2" id="KW-1185">Reference proteome</keyword>
<dbReference type="PANTHER" id="PTHR16222">
    <property type="entry name" value="ADP-RIBOSYLGLYCOHYDROLASE"/>
    <property type="match status" value="1"/>
</dbReference>
<dbReference type="Pfam" id="PF03747">
    <property type="entry name" value="ADP_ribosyl_GH"/>
    <property type="match status" value="1"/>
</dbReference>